<feature type="transmembrane region" description="Helical" evidence="1">
    <location>
        <begin position="37"/>
        <end position="55"/>
    </location>
</feature>
<dbReference type="InterPro" id="IPR045387">
    <property type="entry name" value="DUF6524"/>
</dbReference>
<feature type="transmembrane region" description="Helical" evidence="1">
    <location>
        <begin position="94"/>
        <end position="116"/>
    </location>
</feature>
<reference evidence="3" key="1">
    <citation type="submission" date="2016-11" db="EMBL/GenBank/DDBJ databases">
        <authorList>
            <person name="Varghese N."/>
            <person name="Submissions S."/>
        </authorList>
    </citation>
    <scope>NUCLEOTIDE SEQUENCE [LARGE SCALE GENOMIC DNA]</scope>
    <source>
        <strain evidence="3">DSM 100564</strain>
    </source>
</reference>
<evidence type="ECO:0000256" key="1">
    <source>
        <dbReference type="SAM" id="Phobius"/>
    </source>
</evidence>
<proteinExistence type="predicted"/>
<dbReference type="Proteomes" id="UP000183982">
    <property type="component" value="Unassembled WGS sequence"/>
</dbReference>
<keyword evidence="1" id="KW-0812">Transmembrane</keyword>
<dbReference type="Pfam" id="PF20134">
    <property type="entry name" value="DUF6524"/>
    <property type="match status" value="1"/>
</dbReference>
<dbReference type="STRING" id="1470563.SAMN05444000_10363"/>
<organism evidence="2 3">
    <name type="scientific">Shimia gijangensis</name>
    <dbReference type="NCBI Taxonomy" id="1470563"/>
    <lineage>
        <taxon>Bacteria</taxon>
        <taxon>Pseudomonadati</taxon>
        <taxon>Pseudomonadota</taxon>
        <taxon>Alphaproteobacteria</taxon>
        <taxon>Rhodobacterales</taxon>
        <taxon>Roseobacteraceae</taxon>
    </lineage>
</organism>
<keyword evidence="1" id="KW-1133">Transmembrane helix</keyword>
<dbReference type="EMBL" id="FQZQ01000003">
    <property type="protein sequence ID" value="SHI78787.1"/>
    <property type="molecule type" value="Genomic_DNA"/>
</dbReference>
<gene>
    <name evidence="2" type="ORF">SAMN05444000_10363</name>
</gene>
<evidence type="ECO:0000313" key="3">
    <source>
        <dbReference type="Proteomes" id="UP000183982"/>
    </source>
</evidence>
<dbReference type="OrthoDB" id="7272344at2"/>
<evidence type="ECO:0000313" key="2">
    <source>
        <dbReference type="EMBL" id="SHI78787.1"/>
    </source>
</evidence>
<dbReference type="RefSeq" id="WP_073249400.1">
    <property type="nucleotide sequence ID" value="NZ_FQZQ01000003.1"/>
</dbReference>
<name>A0A1M6DZW0_9RHOB</name>
<accession>A0A1M6DZW0</accession>
<sequence length="131" mass="15003">MGLLLRWVFAFLLLTLTYNPTRWNYFRWSMDNYVEERPLAVLLGLLLLIGYIIYLRATVRSIGGFGMFLVLSVVAALVWVLYDWNMLSLENQDINTWIAILALSIVLGIGLGWSIVRRMLSGQVDMDNVDG</sequence>
<dbReference type="AlphaFoldDB" id="A0A1M6DZW0"/>
<keyword evidence="3" id="KW-1185">Reference proteome</keyword>
<keyword evidence="1" id="KW-0472">Membrane</keyword>
<protein>
    <submittedName>
        <fullName evidence="2">Uncharacterized protein</fullName>
    </submittedName>
</protein>
<feature type="transmembrane region" description="Helical" evidence="1">
    <location>
        <begin position="62"/>
        <end position="82"/>
    </location>
</feature>